<dbReference type="EMBL" id="JAVDWW010000002">
    <property type="protein sequence ID" value="MDR7168197.1"/>
    <property type="molecule type" value="Genomic_DNA"/>
</dbReference>
<organism evidence="2 3">
    <name type="scientific">Nocardia kruczakiae</name>
    <dbReference type="NCBI Taxonomy" id="261477"/>
    <lineage>
        <taxon>Bacteria</taxon>
        <taxon>Bacillati</taxon>
        <taxon>Actinomycetota</taxon>
        <taxon>Actinomycetes</taxon>
        <taxon>Mycobacteriales</taxon>
        <taxon>Nocardiaceae</taxon>
        <taxon>Nocardia</taxon>
    </lineage>
</organism>
<proteinExistence type="predicted"/>
<evidence type="ECO:0008006" key="4">
    <source>
        <dbReference type="Google" id="ProtNLM"/>
    </source>
</evidence>
<feature type="signal peptide" evidence="1">
    <location>
        <begin position="1"/>
        <end position="25"/>
    </location>
</feature>
<keyword evidence="3" id="KW-1185">Reference proteome</keyword>
<dbReference type="Proteomes" id="UP001251217">
    <property type="component" value="Unassembled WGS sequence"/>
</dbReference>
<comment type="caution">
    <text evidence="2">The sequence shown here is derived from an EMBL/GenBank/DDBJ whole genome shotgun (WGS) entry which is preliminary data.</text>
</comment>
<protein>
    <recommendedName>
        <fullName evidence="4">Peptidase inhibitor family I36</fullName>
    </recommendedName>
</protein>
<sequence length="129" mass="14255">MKHRLLLTLAATAGALVLGATTAHASSSSGSHSGSCSGDVDGWGYFYAYTYQYVYIDGDNTISDEDHDFDFDGFLAGAEHARLLHGKKNQWLVYRAGDFDLAVPYVDDAGLFVRDNRDTDNDWIKLCDY</sequence>
<evidence type="ECO:0000313" key="3">
    <source>
        <dbReference type="Proteomes" id="UP001251217"/>
    </source>
</evidence>
<evidence type="ECO:0000313" key="2">
    <source>
        <dbReference type="EMBL" id="MDR7168197.1"/>
    </source>
</evidence>
<feature type="chain" id="PRO_5046707138" description="Peptidase inhibitor family I36" evidence="1">
    <location>
        <begin position="26"/>
        <end position="129"/>
    </location>
</feature>
<accession>A0ABU1XDV5</accession>
<dbReference type="RefSeq" id="WP_310399834.1">
    <property type="nucleotide sequence ID" value="NZ_JAVDWW010000002.1"/>
</dbReference>
<gene>
    <name evidence="2" type="ORF">J2W56_001916</name>
</gene>
<reference evidence="2 3" key="1">
    <citation type="submission" date="2023-07" db="EMBL/GenBank/DDBJ databases">
        <title>Sorghum-associated microbial communities from plants grown in Nebraska, USA.</title>
        <authorList>
            <person name="Schachtman D."/>
        </authorList>
    </citation>
    <scope>NUCLEOTIDE SEQUENCE [LARGE SCALE GENOMIC DNA]</scope>
    <source>
        <strain evidence="2 3">4272</strain>
    </source>
</reference>
<name>A0ABU1XDV5_9NOCA</name>
<keyword evidence="1" id="KW-0732">Signal</keyword>
<evidence type="ECO:0000256" key="1">
    <source>
        <dbReference type="SAM" id="SignalP"/>
    </source>
</evidence>